<evidence type="ECO:0000256" key="2">
    <source>
        <dbReference type="ARBA" id="ARBA00007357"/>
    </source>
</evidence>
<dbReference type="PANTHER" id="PTHR11733">
    <property type="entry name" value="ZINC METALLOPROTEASE FAMILY M13 NEPRILYSIN-RELATED"/>
    <property type="match status" value="1"/>
</dbReference>
<name>A0A2K9A371_9GAMM</name>
<dbReference type="Gene3D" id="3.40.390.10">
    <property type="entry name" value="Collagenase (Catalytic Domain)"/>
    <property type="match status" value="1"/>
</dbReference>
<dbReference type="RefSeq" id="WP_106646188.1">
    <property type="nucleotide sequence ID" value="NZ_BMGO01000002.1"/>
</dbReference>
<dbReference type="GO" id="GO:0016485">
    <property type="term" value="P:protein processing"/>
    <property type="evidence" value="ECO:0007669"/>
    <property type="project" value="TreeGrafter"/>
</dbReference>
<dbReference type="GO" id="GO:0046872">
    <property type="term" value="F:metal ion binding"/>
    <property type="evidence" value="ECO:0007669"/>
    <property type="project" value="UniProtKB-KW"/>
</dbReference>
<dbReference type="PROSITE" id="PS51885">
    <property type="entry name" value="NEPRILYSIN"/>
    <property type="match status" value="1"/>
</dbReference>
<dbReference type="SUPFAM" id="SSF55486">
    <property type="entry name" value="Metalloproteases ('zincins'), catalytic domain"/>
    <property type="match status" value="1"/>
</dbReference>
<keyword evidence="4" id="KW-0479">Metal-binding</keyword>
<dbReference type="KEGG" id="kpd:CW740_03280"/>
<protein>
    <submittedName>
        <fullName evidence="8">Peptidase M13</fullName>
    </submittedName>
</protein>
<dbReference type="GO" id="GO:0005886">
    <property type="term" value="C:plasma membrane"/>
    <property type="evidence" value="ECO:0007669"/>
    <property type="project" value="TreeGrafter"/>
</dbReference>
<dbReference type="Pfam" id="PF05649">
    <property type="entry name" value="Peptidase_M13_N"/>
    <property type="match status" value="1"/>
</dbReference>
<dbReference type="Pfam" id="PF01431">
    <property type="entry name" value="Peptidase_M13"/>
    <property type="match status" value="1"/>
</dbReference>
<dbReference type="EMBL" id="CP025120">
    <property type="protein sequence ID" value="AUD78315.1"/>
    <property type="molecule type" value="Genomic_DNA"/>
</dbReference>
<dbReference type="GO" id="GO:0004222">
    <property type="term" value="F:metalloendopeptidase activity"/>
    <property type="evidence" value="ECO:0007669"/>
    <property type="project" value="InterPro"/>
</dbReference>
<dbReference type="Gene3D" id="1.10.1380.10">
    <property type="entry name" value="Neutral endopeptidase , domain2"/>
    <property type="match status" value="1"/>
</dbReference>
<keyword evidence="5" id="KW-0378">Hydrolase</keyword>
<sequence length="697" mass="79556">MKKLLISSVCLAVLAACNSGTEEQKASQETAKQEVAEQTSTTATQAEQKLVSGIDKSHFDTSVRPQDDLFRHVNGKWLNEFEIPADKSNYGAFTMLAEQAREDVNAIIEEAANSNAEQGSDAQKVGDLYQSYMNEELLEELGTKPLQPELEKIAAIKDLSDLSEYIAYAQMISEAPFSTYVYIDAKEPDTYITQMSQNGLGLPSRDFYLKEDEKSEEIRQKYVEHMAKMFELAGVENGAEKANTVMEIEMQIAEKHWPKEKLRNPVARYNKMSFEELQNTIPNLDWDRWSKTAMLEGIDNVIVGQPDYFAAVNDMLKEISIDDWKTYYQWHLISDAARFLNKAIAEESFRFNQGVLSGVEEQEPRWKRAVNVINGTLGEVVGKIYVEKHFKPEAKERMKELVENLRTAYAQGIKELDWMGEETKKQALDKLAKFTPKIGYPDKWKDYSALEIKADDLFGNMKRATMVEVKRNREKLGQPIDRSEWFMTPQTVNAYYNPVMNEIVFPAAILQPPFFNMEADDAVNYGGIGAVIGHEMGHGFDDSGSQYDGDGKLRNWWTEADLEEFTKRTDKLVAQYSDFTVLDGVHVNGEFTQGENIGDLGGLTIAYKAYQISKNGEPAPVIDGMTGDQRVFYGWAQVWRRKYRDEELRKRIDTDPHSPSEFRANGTVMNMPEFHEAFDVKPGDKMYLKPEERVKIW</sequence>
<gene>
    <name evidence="8" type="ORF">CW740_03280</name>
</gene>
<dbReference type="InterPro" id="IPR018497">
    <property type="entry name" value="Peptidase_M13_C"/>
</dbReference>
<evidence type="ECO:0000313" key="9">
    <source>
        <dbReference type="Proteomes" id="UP000232693"/>
    </source>
</evidence>
<keyword evidence="3" id="KW-0645">Protease</keyword>
<dbReference type="InterPro" id="IPR000718">
    <property type="entry name" value="Peptidase_M13"/>
</dbReference>
<dbReference type="PRINTS" id="PR00786">
    <property type="entry name" value="NEPRILYSIN"/>
</dbReference>
<accession>A0A2K9A371</accession>
<keyword evidence="9" id="KW-1185">Reference proteome</keyword>
<proteinExistence type="inferred from homology"/>
<evidence type="ECO:0000256" key="5">
    <source>
        <dbReference type="ARBA" id="ARBA00022801"/>
    </source>
</evidence>
<evidence type="ECO:0000256" key="4">
    <source>
        <dbReference type="ARBA" id="ARBA00022723"/>
    </source>
</evidence>
<dbReference type="InterPro" id="IPR042089">
    <property type="entry name" value="Peptidase_M13_dom_2"/>
</dbReference>
<keyword evidence="6" id="KW-0862">Zinc</keyword>
<evidence type="ECO:0000256" key="3">
    <source>
        <dbReference type="ARBA" id="ARBA00022670"/>
    </source>
</evidence>
<dbReference type="CDD" id="cd08662">
    <property type="entry name" value="M13"/>
    <property type="match status" value="1"/>
</dbReference>
<keyword evidence="7" id="KW-0482">Metalloprotease</keyword>
<evidence type="ECO:0000313" key="8">
    <source>
        <dbReference type="EMBL" id="AUD78315.1"/>
    </source>
</evidence>
<dbReference type="InterPro" id="IPR024079">
    <property type="entry name" value="MetalloPept_cat_dom_sf"/>
</dbReference>
<comment type="similarity">
    <text evidence="2">Belongs to the peptidase M13 family.</text>
</comment>
<comment type="cofactor">
    <cofactor evidence="1">
        <name>Zn(2+)</name>
        <dbReference type="ChEBI" id="CHEBI:29105"/>
    </cofactor>
</comment>
<evidence type="ECO:0000256" key="7">
    <source>
        <dbReference type="ARBA" id="ARBA00023049"/>
    </source>
</evidence>
<evidence type="ECO:0000256" key="6">
    <source>
        <dbReference type="ARBA" id="ARBA00022833"/>
    </source>
</evidence>
<organism evidence="8 9">
    <name type="scientific">Kangiella profundi</name>
    <dbReference type="NCBI Taxonomy" id="1561924"/>
    <lineage>
        <taxon>Bacteria</taxon>
        <taxon>Pseudomonadati</taxon>
        <taxon>Pseudomonadota</taxon>
        <taxon>Gammaproteobacteria</taxon>
        <taxon>Kangiellales</taxon>
        <taxon>Kangiellaceae</taxon>
        <taxon>Kangiella</taxon>
    </lineage>
</organism>
<dbReference type="AlphaFoldDB" id="A0A2K9A371"/>
<dbReference type="InterPro" id="IPR008753">
    <property type="entry name" value="Peptidase_M13_N"/>
</dbReference>
<dbReference type="Proteomes" id="UP000232693">
    <property type="component" value="Chromosome"/>
</dbReference>
<dbReference type="PANTHER" id="PTHR11733:SF167">
    <property type="entry name" value="FI17812P1-RELATED"/>
    <property type="match status" value="1"/>
</dbReference>
<dbReference type="OrthoDB" id="9775677at2"/>
<reference evidence="8 9" key="1">
    <citation type="submission" date="2017-12" db="EMBL/GenBank/DDBJ databases">
        <title>Kangiella profundi FT102 completed genome.</title>
        <authorList>
            <person name="Xu J."/>
            <person name="Wang J."/>
            <person name="Lu Y."/>
        </authorList>
    </citation>
    <scope>NUCLEOTIDE SEQUENCE [LARGE SCALE GENOMIC DNA]</scope>
    <source>
        <strain evidence="8 9">FT102</strain>
    </source>
</reference>
<dbReference type="PROSITE" id="PS51257">
    <property type="entry name" value="PROKAR_LIPOPROTEIN"/>
    <property type="match status" value="1"/>
</dbReference>
<evidence type="ECO:0000256" key="1">
    <source>
        <dbReference type="ARBA" id="ARBA00001947"/>
    </source>
</evidence>